<proteinExistence type="predicted"/>
<evidence type="ECO:0000313" key="4">
    <source>
        <dbReference type="Proteomes" id="UP001185069"/>
    </source>
</evidence>
<feature type="signal peptide" evidence="2">
    <location>
        <begin position="1"/>
        <end position="29"/>
    </location>
</feature>
<evidence type="ECO:0000256" key="1">
    <source>
        <dbReference type="SAM" id="MobiDB-lite"/>
    </source>
</evidence>
<organism evidence="3 4">
    <name type="scientific">Arthrobacter russicus</name>
    <dbReference type="NCBI Taxonomy" id="172040"/>
    <lineage>
        <taxon>Bacteria</taxon>
        <taxon>Bacillati</taxon>
        <taxon>Actinomycetota</taxon>
        <taxon>Actinomycetes</taxon>
        <taxon>Micrococcales</taxon>
        <taxon>Micrococcaceae</taxon>
        <taxon>Arthrobacter</taxon>
    </lineage>
</organism>
<feature type="region of interest" description="Disordered" evidence="1">
    <location>
        <begin position="31"/>
        <end position="63"/>
    </location>
</feature>
<keyword evidence="4" id="KW-1185">Reference proteome</keyword>
<feature type="chain" id="PRO_5046510410" evidence="2">
    <location>
        <begin position="30"/>
        <end position="155"/>
    </location>
</feature>
<reference evidence="3 4" key="1">
    <citation type="submission" date="2023-07" db="EMBL/GenBank/DDBJ databases">
        <title>Sequencing the genomes of 1000 actinobacteria strains.</title>
        <authorList>
            <person name="Klenk H.-P."/>
        </authorList>
    </citation>
    <scope>NUCLEOTIDE SEQUENCE [LARGE SCALE GENOMIC DNA]</scope>
    <source>
        <strain evidence="3 4">DSM 14555</strain>
    </source>
</reference>
<feature type="compositionally biased region" description="Polar residues" evidence="1">
    <location>
        <begin position="53"/>
        <end position="63"/>
    </location>
</feature>
<sequence>MQNSIFGKATLLAAAVAAVLVLSSCGNNASSGGAASTVPPSSATSSATPSATQNFPSALLQTPPQSTVTKRSLELIEPMYAATMNVDTGLDQAAVFDFYTASLTAAGFTPANDRPLADATGRSFSRGAEKVDVIFGLAASNAFSVVASLSAGSVG</sequence>
<evidence type="ECO:0000256" key="2">
    <source>
        <dbReference type="SAM" id="SignalP"/>
    </source>
</evidence>
<dbReference type="Proteomes" id="UP001185069">
    <property type="component" value="Unassembled WGS sequence"/>
</dbReference>
<evidence type="ECO:0000313" key="3">
    <source>
        <dbReference type="EMBL" id="MDR6270816.1"/>
    </source>
</evidence>
<name>A0ABU1JHF6_9MICC</name>
<accession>A0ABU1JHF6</accession>
<protein>
    <submittedName>
        <fullName evidence="3">Uncharacterized protein</fullName>
    </submittedName>
</protein>
<feature type="compositionally biased region" description="Low complexity" evidence="1">
    <location>
        <begin position="31"/>
        <end position="52"/>
    </location>
</feature>
<keyword evidence="2" id="KW-0732">Signal</keyword>
<comment type="caution">
    <text evidence="3">The sequence shown here is derived from an EMBL/GenBank/DDBJ whole genome shotgun (WGS) entry which is preliminary data.</text>
</comment>
<dbReference type="RefSeq" id="WP_309800120.1">
    <property type="nucleotide sequence ID" value="NZ_BAAAHY010000004.1"/>
</dbReference>
<gene>
    <name evidence="3" type="ORF">JOE69_003054</name>
</gene>
<dbReference type="EMBL" id="JAVDQF010000001">
    <property type="protein sequence ID" value="MDR6270816.1"/>
    <property type="molecule type" value="Genomic_DNA"/>
</dbReference>